<dbReference type="InterPro" id="IPR037202">
    <property type="entry name" value="ESCRT_assembly_dom"/>
</dbReference>
<evidence type="ECO:0000256" key="1">
    <source>
        <dbReference type="ARBA" id="ARBA00004633"/>
    </source>
</evidence>
<dbReference type="PANTHER" id="PTHR13678">
    <property type="entry name" value="VACUOLAR PROTEIN SORTING-ASSOCIATED PROTEIN 37"/>
    <property type="match status" value="1"/>
</dbReference>
<keyword evidence="3 7" id="KW-0813">Transport</keyword>
<evidence type="ECO:0000313" key="11">
    <source>
        <dbReference type="Proteomes" id="UP000887568"/>
    </source>
</evidence>
<comment type="similarity">
    <text evidence="2">Belongs to the VPS37 family.</text>
</comment>
<dbReference type="PROSITE" id="PS51314">
    <property type="entry name" value="VPS37_C"/>
    <property type="match status" value="1"/>
</dbReference>
<evidence type="ECO:0000256" key="8">
    <source>
        <dbReference type="SAM" id="MobiDB-lite"/>
    </source>
</evidence>
<dbReference type="Proteomes" id="UP000887568">
    <property type="component" value="Unplaced"/>
</dbReference>
<protein>
    <recommendedName>
        <fullName evidence="9">VPS37 C-terminal domain-containing protein</fullName>
    </recommendedName>
</protein>
<sequence length="415" mass="46512">MSWLFGPSKSNLPPITPLQEQRSKQIESLKALNPNVVELKRDVEYRVTFSVGAGATNIALHITLPPQFPQEKPLVKVSPPLRHPWISNTLTVIGCPGLNNFGVHTDLGRVVQSIIQEMRTNPPFMFTADPVQTNAATMYQSYQPPTSLSPSTQFPVPNQQPALGYRPPPPSQPPTGILLQGNQPPSTSLITTQSSHLPGASMSAASQNVEGRLPNRIDTLEHLGIEPMVVPTGGEGMGMRRYTLPPIPPSLKDNLSGLSSTQLQEILDSEEVELKVFSELPQVKRLLAQRRELYDVCEQLAQTNLSYQPELEKLKTRLTERLRDRNELRNRFDMNCLNQQSINEQFDPRHTLDILRVAAADVEHESEAKAEAFLEGGSSVEEFLREYTDLRKTMHLRRAKEEKLDNMLKHGVMLK</sequence>
<keyword evidence="11" id="KW-1185">Reference proteome</keyword>
<dbReference type="OrthoDB" id="10260857at2759"/>
<feature type="region of interest" description="Disordered" evidence="8">
    <location>
        <begin position="141"/>
        <end position="208"/>
    </location>
</feature>
<dbReference type="InterPro" id="IPR009851">
    <property type="entry name" value="Mod_r"/>
</dbReference>
<organism evidence="10 11">
    <name type="scientific">Patiria miniata</name>
    <name type="common">Bat star</name>
    <name type="synonym">Asterina miniata</name>
    <dbReference type="NCBI Taxonomy" id="46514"/>
    <lineage>
        <taxon>Eukaryota</taxon>
        <taxon>Metazoa</taxon>
        <taxon>Echinodermata</taxon>
        <taxon>Eleutherozoa</taxon>
        <taxon>Asterozoa</taxon>
        <taxon>Asteroidea</taxon>
        <taxon>Valvatacea</taxon>
        <taxon>Valvatida</taxon>
        <taxon>Asterinidae</taxon>
        <taxon>Patiria</taxon>
    </lineage>
</organism>
<dbReference type="AlphaFoldDB" id="A0A914A240"/>
<evidence type="ECO:0000256" key="2">
    <source>
        <dbReference type="ARBA" id="ARBA00007617"/>
    </source>
</evidence>
<evidence type="ECO:0000256" key="4">
    <source>
        <dbReference type="ARBA" id="ARBA00022753"/>
    </source>
</evidence>
<dbReference type="GO" id="GO:0031902">
    <property type="term" value="C:late endosome membrane"/>
    <property type="evidence" value="ECO:0007669"/>
    <property type="project" value="UniProtKB-SubCell"/>
</dbReference>
<feature type="domain" description="VPS37 C-terminal" evidence="9">
    <location>
        <begin position="329"/>
        <end position="415"/>
    </location>
</feature>
<dbReference type="GO" id="GO:0000813">
    <property type="term" value="C:ESCRT I complex"/>
    <property type="evidence" value="ECO:0007669"/>
    <property type="project" value="TreeGrafter"/>
</dbReference>
<evidence type="ECO:0000256" key="6">
    <source>
        <dbReference type="ARBA" id="ARBA00025010"/>
    </source>
</evidence>
<reference evidence="10" key="1">
    <citation type="submission" date="2022-11" db="UniProtKB">
        <authorList>
            <consortium name="EnsemblMetazoa"/>
        </authorList>
    </citation>
    <scope>IDENTIFICATION</scope>
</reference>
<dbReference type="InterPro" id="IPR016135">
    <property type="entry name" value="UBQ-conjugating_enzyme/RWD"/>
</dbReference>
<evidence type="ECO:0000259" key="9">
    <source>
        <dbReference type="PROSITE" id="PS51314"/>
    </source>
</evidence>
<keyword evidence="4" id="KW-0967">Endosome</keyword>
<dbReference type="CTD" id="137492"/>
<accession>A0A914A240</accession>
<dbReference type="GO" id="GO:0006623">
    <property type="term" value="P:protein targeting to vacuole"/>
    <property type="evidence" value="ECO:0007669"/>
    <property type="project" value="TreeGrafter"/>
</dbReference>
<dbReference type="RefSeq" id="XP_038057902.1">
    <property type="nucleotide sequence ID" value="XM_038201974.1"/>
</dbReference>
<feature type="compositionally biased region" description="Polar residues" evidence="8">
    <location>
        <begin position="141"/>
        <end position="161"/>
    </location>
</feature>
<evidence type="ECO:0000256" key="3">
    <source>
        <dbReference type="ARBA" id="ARBA00022448"/>
    </source>
</evidence>
<dbReference type="GO" id="GO:0006612">
    <property type="term" value="P:protein targeting to membrane"/>
    <property type="evidence" value="ECO:0007669"/>
    <property type="project" value="TreeGrafter"/>
</dbReference>
<dbReference type="Pfam" id="PF07200">
    <property type="entry name" value="Mod_r"/>
    <property type="match status" value="1"/>
</dbReference>
<evidence type="ECO:0000256" key="7">
    <source>
        <dbReference type="PROSITE-ProRule" id="PRU00646"/>
    </source>
</evidence>
<dbReference type="OMA" id="HPWCNEH"/>
<dbReference type="EnsemblMetazoa" id="XM_038201974.1">
    <property type="protein sequence ID" value="XP_038057902.1"/>
    <property type="gene ID" value="LOC119729350"/>
</dbReference>
<dbReference type="GO" id="GO:0043162">
    <property type="term" value="P:ubiquitin-dependent protein catabolic process via the multivesicular body sorting pathway"/>
    <property type="evidence" value="ECO:0007669"/>
    <property type="project" value="TreeGrafter"/>
</dbReference>
<comment type="function">
    <text evidence="6">Component of the ESCRT-I complex, a regulator of vesicular trafficking process. Required for the sorting of endocytic ubiquitinated cargos into multivesicular bodies. May be involved in cell growth and differentiation.</text>
</comment>
<name>A0A914A240_PATMI</name>
<proteinExistence type="inferred from homology"/>
<dbReference type="SUPFAM" id="SSF54495">
    <property type="entry name" value="UBC-like"/>
    <property type="match status" value="1"/>
</dbReference>
<comment type="subcellular location">
    <subcellularLocation>
        <location evidence="1">Late endosome membrane</location>
        <topology evidence="1">Peripheral membrane protein</topology>
    </subcellularLocation>
</comment>
<evidence type="ECO:0000313" key="10">
    <source>
        <dbReference type="EnsemblMetazoa" id="XP_038057902.1"/>
    </source>
</evidence>
<dbReference type="GeneID" id="119729350"/>
<feature type="compositionally biased region" description="Polar residues" evidence="8">
    <location>
        <begin position="180"/>
        <end position="196"/>
    </location>
</feature>
<evidence type="ECO:0000256" key="5">
    <source>
        <dbReference type="ARBA" id="ARBA00022927"/>
    </source>
</evidence>
<dbReference type="Gene3D" id="1.10.287.660">
    <property type="entry name" value="Helix hairpin bin"/>
    <property type="match status" value="1"/>
</dbReference>
<dbReference type="SUPFAM" id="SSF140111">
    <property type="entry name" value="Endosomal sorting complex assembly domain"/>
    <property type="match status" value="1"/>
</dbReference>
<dbReference type="InterPro" id="IPR029012">
    <property type="entry name" value="Helix_hairpin_bin_sf"/>
</dbReference>
<dbReference type="CDD" id="cd11685">
    <property type="entry name" value="UEV_TSG101-like"/>
    <property type="match status" value="1"/>
</dbReference>
<dbReference type="PANTHER" id="PTHR13678:SF2">
    <property type="entry name" value="VACUOLAR PROTEIN SORTING-ASSOCIATED PROTEIN 37A"/>
    <property type="match status" value="1"/>
</dbReference>
<keyword evidence="5 7" id="KW-0653">Protein transport</keyword>